<dbReference type="InterPro" id="IPR009014">
    <property type="entry name" value="Transketo_C/PFOR_II"/>
</dbReference>
<sequence>MAIELKMPALSPTMEEGTLAKWLVKEGDNVSAGDILAEIETDKATMEFEAVDEGTIDRIVVPEGTENVKVGEVIATMTGESDDAASKPAASQHANTDNVAGEGKDVGRGGEPAAGGAKEIVASNEANAPTPAHDPEVPEGAAMVAVTVREALRDAMAEEMRADDRVFVMGEEVAQYQGAYKVTQGLLDEFGPKRVIDTPITEYGFAGIGTGAAMGGLRPIVEFMTFNFAMQAIDHIINSAAKTNYMSGGQMRCPIVFRGPNGAASRVGAQHSQNYGPWYASVPGLIVIAPYDAADAKGLLKAAIRSEDPVVFLENELVYGRSFELPDIDDFVLPIGKARIVREGGDVTIVSYSIGVGFALEAAERLAEEGIDAEVIDLRTLRPLDKETVLASLAKTNRLIVAEEGWPTCSISSEIVSICMEEGFDYLDAPVLRVTDEDVPLPYAANLEAMALIDADKIVTAAKKVCYRD</sequence>
<evidence type="ECO:0000256" key="5">
    <source>
        <dbReference type="ARBA" id="ARBA00016138"/>
    </source>
</evidence>
<evidence type="ECO:0000256" key="4">
    <source>
        <dbReference type="ARBA" id="ARBA00012281"/>
    </source>
</evidence>
<accession>A0ABX7K984</accession>
<comment type="cofactor">
    <cofactor evidence="2 10">
        <name>thiamine diphosphate</name>
        <dbReference type="ChEBI" id="CHEBI:58937"/>
    </cofactor>
</comment>
<dbReference type="Pfam" id="PF02779">
    <property type="entry name" value="Transket_pyr"/>
    <property type="match status" value="1"/>
</dbReference>
<evidence type="ECO:0000256" key="11">
    <source>
        <dbReference type="SAM" id="MobiDB-lite"/>
    </source>
</evidence>
<evidence type="ECO:0000256" key="3">
    <source>
        <dbReference type="ARBA" id="ARBA00011870"/>
    </source>
</evidence>
<dbReference type="Gene3D" id="3.40.50.920">
    <property type="match status" value="1"/>
</dbReference>
<dbReference type="InterPro" id="IPR033248">
    <property type="entry name" value="Transketolase_C"/>
</dbReference>
<proteinExistence type="predicted"/>
<evidence type="ECO:0000313" key="13">
    <source>
        <dbReference type="EMBL" id="QSB43807.1"/>
    </source>
</evidence>
<evidence type="ECO:0000256" key="10">
    <source>
        <dbReference type="RuleBase" id="RU364074"/>
    </source>
</evidence>
<comment type="subunit">
    <text evidence="3">Heterodimer of an alpha and a beta chain.</text>
</comment>
<dbReference type="Gene3D" id="2.40.50.100">
    <property type="match status" value="1"/>
</dbReference>
<dbReference type="PROSITE" id="PS00189">
    <property type="entry name" value="LIPOYL"/>
    <property type="match status" value="1"/>
</dbReference>
<dbReference type="EC" id="1.2.4.1" evidence="4 10"/>
<comment type="function">
    <text evidence="10">The pyruvate dehydrogenase complex catalyzes the overall conversion of pyruvate to acetyl-CoA and CO2.</text>
</comment>
<dbReference type="Pfam" id="PF00364">
    <property type="entry name" value="Biotin_lipoyl"/>
    <property type="match status" value="1"/>
</dbReference>
<feature type="domain" description="Lipoyl-binding" evidence="12">
    <location>
        <begin position="2"/>
        <end position="78"/>
    </location>
</feature>
<evidence type="ECO:0000256" key="1">
    <source>
        <dbReference type="ARBA" id="ARBA00001938"/>
    </source>
</evidence>
<evidence type="ECO:0000256" key="6">
    <source>
        <dbReference type="ARBA" id="ARBA00022823"/>
    </source>
</evidence>
<dbReference type="SUPFAM" id="SSF52922">
    <property type="entry name" value="TK C-terminal domain-like"/>
    <property type="match status" value="1"/>
</dbReference>
<evidence type="ECO:0000256" key="9">
    <source>
        <dbReference type="ARBA" id="ARBA00023317"/>
    </source>
</evidence>
<dbReference type="CDD" id="cd06849">
    <property type="entry name" value="lipoyl_domain"/>
    <property type="match status" value="1"/>
</dbReference>
<feature type="region of interest" description="Disordered" evidence="11">
    <location>
        <begin position="80"/>
        <end position="115"/>
    </location>
</feature>
<dbReference type="InterPro" id="IPR027110">
    <property type="entry name" value="PDHB_mito-type"/>
</dbReference>
<name>A0ABX7K984_9SPHN</name>
<dbReference type="PROSITE" id="PS50968">
    <property type="entry name" value="BIOTINYL_LIPOYL"/>
    <property type="match status" value="1"/>
</dbReference>
<dbReference type="SUPFAM" id="SSF52518">
    <property type="entry name" value="Thiamin diphosphate-binding fold (THDP-binding)"/>
    <property type="match status" value="1"/>
</dbReference>
<evidence type="ECO:0000256" key="7">
    <source>
        <dbReference type="ARBA" id="ARBA00023002"/>
    </source>
</evidence>
<protein>
    <recommendedName>
        <fullName evidence="5 10">Pyruvate dehydrogenase E1 component subunit beta</fullName>
        <ecNumber evidence="4 10">1.2.4.1</ecNumber>
    </recommendedName>
</protein>
<dbReference type="InterPro" id="IPR000089">
    <property type="entry name" value="Biotin_lipoyl"/>
</dbReference>
<evidence type="ECO:0000259" key="12">
    <source>
        <dbReference type="PROSITE" id="PS50968"/>
    </source>
</evidence>
<dbReference type="SUPFAM" id="SSF51230">
    <property type="entry name" value="Single hybrid motif"/>
    <property type="match status" value="1"/>
</dbReference>
<dbReference type="InterPro" id="IPR011053">
    <property type="entry name" value="Single_hybrid_motif"/>
</dbReference>
<evidence type="ECO:0000256" key="2">
    <source>
        <dbReference type="ARBA" id="ARBA00001964"/>
    </source>
</evidence>
<dbReference type="InterPro" id="IPR003016">
    <property type="entry name" value="2-oxoA_DH_lipoyl-BS"/>
</dbReference>
<comment type="catalytic activity">
    <reaction evidence="10">
        <text>N(6)-[(R)-lipoyl]-L-lysyl-[protein] + pyruvate + H(+) = N(6)-[(R)-S(8)-acetyldihydrolipoyl]-L-lysyl-[protein] + CO2</text>
        <dbReference type="Rhea" id="RHEA:19189"/>
        <dbReference type="Rhea" id="RHEA-COMP:10474"/>
        <dbReference type="Rhea" id="RHEA-COMP:10478"/>
        <dbReference type="ChEBI" id="CHEBI:15361"/>
        <dbReference type="ChEBI" id="CHEBI:15378"/>
        <dbReference type="ChEBI" id="CHEBI:16526"/>
        <dbReference type="ChEBI" id="CHEBI:83099"/>
        <dbReference type="ChEBI" id="CHEBI:83111"/>
        <dbReference type="EC" id="1.2.4.1"/>
    </reaction>
</comment>
<keyword evidence="8 10" id="KW-0786">Thiamine pyrophosphate</keyword>
<reference evidence="13 14" key="1">
    <citation type="submission" date="2020-09" db="EMBL/GenBank/DDBJ databases">
        <title>Complete genome sequence of altererythrobacter flavus SS-21NJ, isolated from Dongying oil sludge in Shandong province.</title>
        <authorList>
            <person name="Sun S."/>
            <person name="Zhang Z."/>
        </authorList>
    </citation>
    <scope>NUCLEOTIDE SEQUENCE [LARGE SCALE GENOMIC DNA]</scope>
    <source>
        <strain evidence="13 14">SS-21NJ</strain>
    </source>
</reference>
<gene>
    <name evidence="13" type="ORF">IDJ81_10625</name>
</gene>
<dbReference type="PANTHER" id="PTHR11624">
    <property type="entry name" value="DEHYDROGENASE RELATED"/>
    <property type="match status" value="1"/>
</dbReference>
<dbReference type="GO" id="GO:0004739">
    <property type="term" value="F:pyruvate dehydrogenase (acetyl-transferring) activity"/>
    <property type="evidence" value="ECO:0007669"/>
    <property type="project" value="UniProtKB-EC"/>
</dbReference>
<dbReference type="Pfam" id="PF02780">
    <property type="entry name" value="Transketolase_C"/>
    <property type="match status" value="1"/>
</dbReference>
<dbReference type="NCBIfam" id="NF008854">
    <property type="entry name" value="PRK11892.1"/>
    <property type="match status" value="1"/>
</dbReference>
<dbReference type="RefSeq" id="WP_205441090.1">
    <property type="nucleotide sequence ID" value="NZ_CP061510.1"/>
</dbReference>
<evidence type="ECO:0000313" key="14">
    <source>
        <dbReference type="Proteomes" id="UP000663637"/>
    </source>
</evidence>
<dbReference type="Gene3D" id="3.40.50.970">
    <property type="match status" value="1"/>
</dbReference>
<keyword evidence="6" id="KW-0450">Lipoyl</keyword>
<organism evidence="13 14">
    <name type="scientific">Tsuneonella flava</name>
    <dbReference type="NCBI Taxonomy" id="2055955"/>
    <lineage>
        <taxon>Bacteria</taxon>
        <taxon>Pseudomonadati</taxon>
        <taxon>Pseudomonadota</taxon>
        <taxon>Alphaproteobacteria</taxon>
        <taxon>Sphingomonadales</taxon>
        <taxon>Erythrobacteraceae</taxon>
        <taxon>Tsuneonella</taxon>
    </lineage>
</organism>
<dbReference type="Proteomes" id="UP000663637">
    <property type="component" value="Chromosome"/>
</dbReference>
<dbReference type="PANTHER" id="PTHR11624:SF96">
    <property type="entry name" value="PYRUVATE DEHYDROGENASE E1 COMPONENT SUBUNIT BETA, MITOCHONDRIAL"/>
    <property type="match status" value="1"/>
</dbReference>
<keyword evidence="14" id="KW-1185">Reference proteome</keyword>
<dbReference type="EMBL" id="CP061510">
    <property type="protein sequence ID" value="QSB43807.1"/>
    <property type="molecule type" value="Genomic_DNA"/>
</dbReference>
<dbReference type="InterPro" id="IPR029061">
    <property type="entry name" value="THDP-binding"/>
</dbReference>
<keyword evidence="7 10" id="KW-0560">Oxidoreductase</keyword>
<dbReference type="NCBIfam" id="NF006667">
    <property type="entry name" value="PRK09212.1"/>
    <property type="match status" value="1"/>
</dbReference>
<keyword evidence="9 10" id="KW-0670">Pyruvate</keyword>
<comment type="cofactor">
    <cofactor evidence="1">
        <name>(R)-lipoate</name>
        <dbReference type="ChEBI" id="CHEBI:83088"/>
    </cofactor>
</comment>
<dbReference type="CDD" id="cd07036">
    <property type="entry name" value="TPP_PYR_E1-PDHc-beta_like"/>
    <property type="match status" value="1"/>
</dbReference>
<evidence type="ECO:0000256" key="8">
    <source>
        <dbReference type="ARBA" id="ARBA00023052"/>
    </source>
</evidence>
<dbReference type="InterPro" id="IPR005475">
    <property type="entry name" value="Transketolase-like_Pyr-bd"/>
</dbReference>
<dbReference type="SMART" id="SM00861">
    <property type="entry name" value="Transket_pyr"/>
    <property type="match status" value="1"/>
</dbReference>